<reference evidence="1 2" key="1">
    <citation type="journal article" date="2007" name="Int. J. Syst. Evol. Microbiol.">
        <title>Marixanthomonas ophiurae gen. nov., sp. nov., a marine bacterium of the family Flavobacteriaceae isolated from a deep-sea brittle star.</title>
        <authorList>
            <person name="Romanenko L.A."/>
            <person name="Uchino M."/>
            <person name="Frolova G.M."/>
            <person name="Mikhailov V.V."/>
        </authorList>
    </citation>
    <scope>NUCLEOTIDE SEQUENCE [LARGE SCALE GENOMIC DNA]</scope>
    <source>
        <strain evidence="1 2">KMM 3046</strain>
    </source>
</reference>
<organism evidence="1 2">
    <name type="scientific">Marixanthomonas ophiurae</name>
    <dbReference type="NCBI Taxonomy" id="387659"/>
    <lineage>
        <taxon>Bacteria</taxon>
        <taxon>Pseudomonadati</taxon>
        <taxon>Bacteroidota</taxon>
        <taxon>Flavobacteriia</taxon>
        <taxon>Flavobacteriales</taxon>
        <taxon>Flavobacteriaceae</taxon>
        <taxon>Marixanthomonas</taxon>
    </lineage>
</organism>
<name>A0A3E1Q6N5_9FLAO</name>
<dbReference type="PROSITE" id="PS51257">
    <property type="entry name" value="PROKAR_LIPOPROTEIN"/>
    <property type="match status" value="1"/>
</dbReference>
<dbReference type="AlphaFoldDB" id="A0A3E1Q6N5"/>
<gene>
    <name evidence="1" type="ORF">DZ858_11150</name>
</gene>
<dbReference type="Proteomes" id="UP000261082">
    <property type="component" value="Unassembled WGS sequence"/>
</dbReference>
<accession>A0A3E1Q6N5</accession>
<sequence length="231" mass="27637">MNFKIIILIFLTTFSISCKSQTTDIENRTIDYYFEEVADLELKALLENKILIDSVTVAKKYMDTITNQINSEGFQKYAELKADIYMSYFRDYLYQQKVEYDNDIYVLYFSMAGFDDMEWNIIKWNKDNWKAEERLSREELENNNDIEKILWNYDEADKNDENIQIFIKNDYLVMERGNLYHSLYDLKTKEVILNEVSPWSASGNKDGVEMNAWIKENLHNKIEKYLNTKRG</sequence>
<dbReference type="EMBL" id="QVID01000002">
    <property type="protein sequence ID" value="RFN57795.1"/>
    <property type="molecule type" value="Genomic_DNA"/>
</dbReference>
<protein>
    <submittedName>
        <fullName evidence="1">Uncharacterized protein</fullName>
    </submittedName>
</protein>
<evidence type="ECO:0000313" key="2">
    <source>
        <dbReference type="Proteomes" id="UP000261082"/>
    </source>
</evidence>
<comment type="caution">
    <text evidence="1">The sequence shown here is derived from an EMBL/GenBank/DDBJ whole genome shotgun (WGS) entry which is preliminary data.</text>
</comment>
<keyword evidence="2" id="KW-1185">Reference proteome</keyword>
<proteinExistence type="predicted"/>
<dbReference type="OrthoDB" id="1345247at2"/>
<dbReference type="RefSeq" id="WP_117159744.1">
    <property type="nucleotide sequence ID" value="NZ_QVID01000002.1"/>
</dbReference>
<evidence type="ECO:0000313" key="1">
    <source>
        <dbReference type="EMBL" id="RFN57795.1"/>
    </source>
</evidence>